<proteinExistence type="predicted"/>
<accession>A0A8J3EJR9</accession>
<reference evidence="1" key="1">
    <citation type="journal article" date="2014" name="Int. J. Syst. Evol. Microbiol.">
        <title>Complete genome sequence of Corynebacterium casei LMG S-19264T (=DSM 44701T), isolated from a smear-ripened cheese.</title>
        <authorList>
            <consortium name="US DOE Joint Genome Institute (JGI-PGF)"/>
            <person name="Walter F."/>
            <person name="Albersmeier A."/>
            <person name="Kalinowski J."/>
            <person name="Ruckert C."/>
        </authorList>
    </citation>
    <scope>NUCLEOTIDE SEQUENCE</scope>
    <source>
        <strain evidence="1">CGMCC 1.12777</strain>
    </source>
</reference>
<organism evidence="1 2">
    <name type="scientific">Pullulanibacillus pueri</name>
    <dbReference type="NCBI Taxonomy" id="1437324"/>
    <lineage>
        <taxon>Bacteria</taxon>
        <taxon>Bacillati</taxon>
        <taxon>Bacillota</taxon>
        <taxon>Bacilli</taxon>
        <taxon>Bacillales</taxon>
        <taxon>Sporolactobacillaceae</taxon>
        <taxon>Pullulanibacillus</taxon>
    </lineage>
</organism>
<protein>
    <submittedName>
        <fullName evidence="1">Uncharacterized protein</fullName>
    </submittedName>
</protein>
<dbReference type="InterPro" id="IPR008928">
    <property type="entry name" value="6-hairpin_glycosidase_sf"/>
</dbReference>
<comment type="caution">
    <text evidence="1">The sequence shown here is derived from an EMBL/GenBank/DDBJ whole genome shotgun (WGS) entry which is preliminary data.</text>
</comment>
<dbReference type="RefSeq" id="WP_188494898.1">
    <property type="nucleotide sequence ID" value="NZ_BMFV01000001.1"/>
</dbReference>
<dbReference type="SUPFAM" id="SSF48208">
    <property type="entry name" value="Six-hairpin glycosidases"/>
    <property type="match status" value="1"/>
</dbReference>
<dbReference type="AlphaFoldDB" id="A0A8J3EJR9"/>
<dbReference type="Proteomes" id="UP000656813">
    <property type="component" value="Unassembled WGS sequence"/>
</dbReference>
<gene>
    <name evidence="1" type="ORF">GCM10007096_00570</name>
</gene>
<dbReference type="GO" id="GO:0005975">
    <property type="term" value="P:carbohydrate metabolic process"/>
    <property type="evidence" value="ECO:0007669"/>
    <property type="project" value="InterPro"/>
</dbReference>
<dbReference type="EMBL" id="BMFV01000001">
    <property type="protein sequence ID" value="GGH73389.1"/>
    <property type="molecule type" value="Genomic_DNA"/>
</dbReference>
<reference evidence="1" key="2">
    <citation type="submission" date="2020-09" db="EMBL/GenBank/DDBJ databases">
        <authorList>
            <person name="Sun Q."/>
            <person name="Zhou Y."/>
        </authorList>
    </citation>
    <scope>NUCLEOTIDE SEQUENCE</scope>
    <source>
        <strain evidence="1">CGMCC 1.12777</strain>
    </source>
</reference>
<sequence>MARKILNEKMNQLRGGMIVKNLDIEQKQHHNTLHFTSATTPNLAYASLPFLIKLLSKKYDEETVPISEVQEYDDRVEIGGAAHDFEVMATLEKHVGSCEYYKVQMNVKYNGLTAIERGIKIQLDLIGKGTPTWMIPGAFYKENRFAHNTRMYPRYDFEGGEGDPMASDYWSFRSDRAALPAVFAWNEDMSAALCTDEMSDIGLTGLGFSGNKEGTSVWLNFPYREEPITFHSPVDPQPADCQFHRFEPGEKRQLEFKLYVGTADLHDYDPFIREMYRQYQDIHALNPWIEVEEAAELTAHGLYTWHYNPRHHILNETAAFDREFNGNVKGQGDRPHMHVAWVSGAPYAFSLLTYGRQHDIEHYSEAAVNVLNKIASGVSPSGIFWAEWTEERGWGSGWNPHRDWLQARTISEATLFMIRALDIEKKQGVHHPDWEDAVLSNLSFAMTCQRQDGNFGSYYHCDTGAVEEWDGAGGMLWIAALLEGSSYFGRTDFREAAQKAGHYYQSFIHNEFIYGAPEDVHLTPTSEDAYNALVAYILLYEADQNSTWLDLAKKAADWMMTFRWTYNIEFPQHTMLKQLDFRSRGADQASPSNQHLHNYGLFCFPELMRLWRYTGDRYYLDRNRDHLACFLQCVAREGGDFNAYKGMVTERFYNTNCFQPKGMMLTLSHAWCVGLVLYASQAAAEYLEELDLQDSEKRVLD</sequence>
<keyword evidence="2" id="KW-1185">Reference proteome</keyword>
<evidence type="ECO:0000313" key="1">
    <source>
        <dbReference type="EMBL" id="GGH73389.1"/>
    </source>
</evidence>
<name>A0A8J3EJR9_9BACL</name>
<evidence type="ECO:0000313" key="2">
    <source>
        <dbReference type="Proteomes" id="UP000656813"/>
    </source>
</evidence>